<dbReference type="Proteomes" id="UP001209570">
    <property type="component" value="Unassembled WGS sequence"/>
</dbReference>
<evidence type="ECO:0000313" key="3">
    <source>
        <dbReference type="Proteomes" id="UP001209570"/>
    </source>
</evidence>
<proteinExistence type="predicted"/>
<keyword evidence="3" id="KW-1185">Reference proteome</keyword>
<dbReference type="AlphaFoldDB" id="A0AAD5Q330"/>
<reference evidence="2" key="1">
    <citation type="submission" date="2021-12" db="EMBL/GenBank/DDBJ databases">
        <title>Prjna785345.</title>
        <authorList>
            <person name="Rujirawat T."/>
            <person name="Krajaejun T."/>
        </authorList>
    </citation>
    <scope>NUCLEOTIDE SEQUENCE</scope>
    <source>
        <strain evidence="2">Pi057C3</strain>
    </source>
</reference>
<accession>A0AAD5Q330</accession>
<evidence type="ECO:0000259" key="1">
    <source>
        <dbReference type="Pfam" id="PF01419"/>
    </source>
</evidence>
<feature type="domain" description="Jacalin-type lectin" evidence="1">
    <location>
        <begin position="223"/>
        <end position="298"/>
    </location>
</feature>
<dbReference type="Pfam" id="PF01419">
    <property type="entry name" value="Jacalin"/>
    <property type="match status" value="1"/>
</dbReference>
<sequence>MKTDAIVVDADAQRTWKDVVYTQPVALSVSLQGRSPRTVADIEVSYSPLNEHHNWEVHDHDELCYVFCAGECITRVTVFLAEPTPGASSTRGFCGVAIETSLHSGLVVGERTADYQVLEAPTGTMIHTLTVVGRTPRADASLVATLLPAAWLRSQPHAADDSVVCGRLEGPSTGAGVFRVCRHEIAALVFELGADEEFAAIHVLDQSELERVQELQLDASLHLLVLHRGEEITGADVFCHDAAVCSLRVKTSRRQSVWFGKDRSENGHKELSLPGGVGLRVCGFHGTSDGQRVVALGVVSAPTQQSMRSE</sequence>
<evidence type="ECO:0000313" key="2">
    <source>
        <dbReference type="EMBL" id="KAJ0391039.1"/>
    </source>
</evidence>
<dbReference type="EMBL" id="JAKCXM010001361">
    <property type="protein sequence ID" value="KAJ0391039.1"/>
    <property type="molecule type" value="Genomic_DNA"/>
</dbReference>
<dbReference type="SUPFAM" id="SSF51101">
    <property type="entry name" value="Mannose-binding lectins"/>
    <property type="match status" value="1"/>
</dbReference>
<dbReference type="InterPro" id="IPR001229">
    <property type="entry name" value="Jacalin-like_lectin_dom"/>
</dbReference>
<protein>
    <recommendedName>
        <fullName evidence="1">Jacalin-type lectin domain-containing protein</fullName>
    </recommendedName>
</protein>
<name>A0AAD5Q330_PYTIN</name>
<dbReference type="InterPro" id="IPR036404">
    <property type="entry name" value="Jacalin-like_lectin_dom_sf"/>
</dbReference>
<dbReference type="Gene3D" id="2.100.10.30">
    <property type="entry name" value="Jacalin-like lectin domain"/>
    <property type="match status" value="1"/>
</dbReference>
<gene>
    <name evidence="2" type="ORF">P43SY_012013</name>
</gene>
<organism evidence="2 3">
    <name type="scientific">Pythium insidiosum</name>
    <name type="common">Pythiosis disease agent</name>
    <dbReference type="NCBI Taxonomy" id="114742"/>
    <lineage>
        <taxon>Eukaryota</taxon>
        <taxon>Sar</taxon>
        <taxon>Stramenopiles</taxon>
        <taxon>Oomycota</taxon>
        <taxon>Peronosporomycetes</taxon>
        <taxon>Pythiales</taxon>
        <taxon>Pythiaceae</taxon>
        <taxon>Pythium</taxon>
    </lineage>
</organism>
<comment type="caution">
    <text evidence="2">The sequence shown here is derived from an EMBL/GenBank/DDBJ whole genome shotgun (WGS) entry which is preliminary data.</text>
</comment>